<proteinExistence type="predicted"/>
<organism evidence="2 3">
    <name type="scientific">Prosthecodimorpha staleyi</name>
    <dbReference type="NCBI Taxonomy" id="2840188"/>
    <lineage>
        <taxon>Bacteria</taxon>
        <taxon>Pseudomonadati</taxon>
        <taxon>Pseudomonadota</taxon>
        <taxon>Alphaproteobacteria</taxon>
        <taxon>Hyphomicrobiales</taxon>
        <taxon>Ancalomicrobiaceae</taxon>
        <taxon>Prosthecodimorpha</taxon>
    </lineage>
</organism>
<gene>
    <name evidence="2" type="ORF">KL771_23705</name>
</gene>
<name>A0A947GDF3_9HYPH</name>
<reference evidence="2 3" key="1">
    <citation type="submission" date="2021-06" db="EMBL/GenBank/DDBJ databases">
        <authorList>
            <person name="Grouzdev D.S."/>
            <person name="Koziaeva V."/>
        </authorList>
    </citation>
    <scope>NUCLEOTIDE SEQUENCE [LARGE SCALE GENOMIC DNA]</scope>
    <source>
        <strain evidence="2 3">22</strain>
    </source>
</reference>
<sequence length="75" mass="8257">MKVVIEFYRIRPSDKACAIIGRETAEAADRNAAIAVALQLRETLDMPQRPDGMSIYDGEGNKFHSGSFDDDAVPD</sequence>
<protein>
    <submittedName>
        <fullName evidence="2">Uncharacterized protein</fullName>
    </submittedName>
</protein>
<dbReference type="Proteomes" id="UP000766595">
    <property type="component" value="Unassembled WGS sequence"/>
</dbReference>
<evidence type="ECO:0000313" key="3">
    <source>
        <dbReference type="Proteomes" id="UP000766595"/>
    </source>
</evidence>
<keyword evidence="3" id="KW-1185">Reference proteome</keyword>
<evidence type="ECO:0000313" key="2">
    <source>
        <dbReference type="EMBL" id="MBT9292488.1"/>
    </source>
</evidence>
<accession>A0A947GDF3</accession>
<feature type="region of interest" description="Disordered" evidence="1">
    <location>
        <begin position="48"/>
        <end position="75"/>
    </location>
</feature>
<dbReference type="EMBL" id="JAHHZF010000013">
    <property type="protein sequence ID" value="MBT9292488.1"/>
    <property type="molecule type" value="Genomic_DNA"/>
</dbReference>
<dbReference type="AlphaFoldDB" id="A0A947GDF3"/>
<comment type="caution">
    <text evidence="2">The sequence shown here is derived from an EMBL/GenBank/DDBJ whole genome shotgun (WGS) entry which is preliminary data.</text>
</comment>
<dbReference type="RefSeq" id="WP_261970993.1">
    <property type="nucleotide sequence ID" value="NZ_JAHHZF010000013.1"/>
</dbReference>
<evidence type="ECO:0000256" key="1">
    <source>
        <dbReference type="SAM" id="MobiDB-lite"/>
    </source>
</evidence>